<dbReference type="PANTHER" id="PTHR10997:SF29">
    <property type="entry name" value="ARM REPEAT SUPERFAMILY PROTEIN"/>
    <property type="match status" value="1"/>
</dbReference>
<feature type="compositionally biased region" description="Basic residues" evidence="4">
    <location>
        <begin position="428"/>
        <end position="440"/>
    </location>
</feature>
<keyword evidence="2" id="KW-0813">Transport</keyword>
<evidence type="ECO:0000256" key="1">
    <source>
        <dbReference type="ARBA" id="ARBA00004123"/>
    </source>
</evidence>
<reference evidence="6 7" key="1">
    <citation type="submission" date="2018-10" db="EMBL/GenBank/DDBJ databases">
        <title>A high-quality apple genome assembly.</title>
        <authorList>
            <person name="Hu J."/>
        </authorList>
    </citation>
    <scope>NUCLEOTIDE SEQUENCE [LARGE SCALE GENOMIC DNA]</scope>
    <source>
        <strain evidence="7">cv. HFTH1</strain>
        <tissue evidence="6">Young leaf</tissue>
    </source>
</reference>
<dbReference type="InterPro" id="IPR016024">
    <property type="entry name" value="ARM-type_fold"/>
</dbReference>
<feature type="domain" description="Importin N-terminal" evidence="5">
    <location>
        <begin position="25"/>
        <end position="95"/>
    </location>
</feature>
<dbReference type="Proteomes" id="UP000290289">
    <property type="component" value="Chromosome 16"/>
</dbReference>
<comment type="subcellular location">
    <subcellularLocation>
        <location evidence="1">Nucleus</location>
    </subcellularLocation>
</comment>
<dbReference type="Pfam" id="PF03810">
    <property type="entry name" value="IBN_N"/>
    <property type="match status" value="1"/>
</dbReference>
<dbReference type="PROSITE" id="PS50166">
    <property type="entry name" value="IMPORTIN_B_NT"/>
    <property type="match status" value="1"/>
</dbReference>
<accession>A0A498HJU2</accession>
<protein>
    <recommendedName>
        <fullName evidence="5">Importin N-terminal domain-containing protein</fullName>
    </recommendedName>
</protein>
<evidence type="ECO:0000256" key="2">
    <source>
        <dbReference type="ARBA" id="ARBA00022448"/>
    </source>
</evidence>
<keyword evidence="3" id="KW-0539">Nucleus</keyword>
<dbReference type="AlphaFoldDB" id="A0A498HJU2"/>
<dbReference type="InterPro" id="IPR011989">
    <property type="entry name" value="ARM-like"/>
</dbReference>
<dbReference type="GO" id="GO:0005635">
    <property type="term" value="C:nuclear envelope"/>
    <property type="evidence" value="ECO:0007669"/>
    <property type="project" value="TreeGrafter"/>
</dbReference>
<dbReference type="Gene3D" id="1.25.10.10">
    <property type="entry name" value="Leucine-rich Repeat Variant"/>
    <property type="match status" value="1"/>
</dbReference>
<organism evidence="6 7">
    <name type="scientific">Malus domestica</name>
    <name type="common">Apple</name>
    <name type="synonym">Pyrus malus</name>
    <dbReference type="NCBI Taxonomy" id="3750"/>
    <lineage>
        <taxon>Eukaryota</taxon>
        <taxon>Viridiplantae</taxon>
        <taxon>Streptophyta</taxon>
        <taxon>Embryophyta</taxon>
        <taxon>Tracheophyta</taxon>
        <taxon>Spermatophyta</taxon>
        <taxon>Magnoliopsida</taxon>
        <taxon>eudicotyledons</taxon>
        <taxon>Gunneridae</taxon>
        <taxon>Pentapetalae</taxon>
        <taxon>rosids</taxon>
        <taxon>fabids</taxon>
        <taxon>Rosales</taxon>
        <taxon>Rosaceae</taxon>
        <taxon>Amygdaloideae</taxon>
        <taxon>Maleae</taxon>
        <taxon>Malus</taxon>
    </lineage>
</organism>
<evidence type="ECO:0000256" key="4">
    <source>
        <dbReference type="SAM" id="MobiDB-lite"/>
    </source>
</evidence>
<dbReference type="GO" id="GO:0005049">
    <property type="term" value="F:nuclear export signal receptor activity"/>
    <property type="evidence" value="ECO:0007669"/>
    <property type="project" value="TreeGrafter"/>
</dbReference>
<dbReference type="GO" id="GO:0006611">
    <property type="term" value="P:protein export from nucleus"/>
    <property type="evidence" value="ECO:0007669"/>
    <property type="project" value="TreeGrafter"/>
</dbReference>
<evidence type="ECO:0000313" key="7">
    <source>
        <dbReference type="Proteomes" id="UP000290289"/>
    </source>
</evidence>
<feature type="region of interest" description="Disordered" evidence="4">
    <location>
        <begin position="983"/>
        <end position="1024"/>
    </location>
</feature>
<proteinExistence type="predicted"/>
<dbReference type="PANTHER" id="PTHR10997">
    <property type="entry name" value="IMPORTIN-7, 8, 11"/>
    <property type="match status" value="1"/>
</dbReference>
<evidence type="ECO:0000256" key="3">
    <source>
        <dbReference type="ARBA" id="ARBA00023242"/>
    </source>
</evidence>
<gene>
    <name evidence="6" type="ORF">DVH24_025289</name>
</gene>
<sequence>MEVAAQIAQLLNETLNPDCAAVHTATEALDRLSQLPQFPYYLLSISTGGEDRGQKVAAAAYLKNFTRRNVDCENPNSKSNVSKEFKDQLLRALLQAEQSVVKILVEVFRIIVVAEFVKQNSWPELVPELRSAIQNSNLISNGANSQWTTANALTILHALLRPFQYFLNPKVAKEPIPPQLELIAKDILVPLLIVFHQFVEKALGAHGTTDVEAENILLVVSKCMYFTVRSHMPSALVPLLPSFCHDLIAILSSLSFESVVTPQNGYLMRLKTGKRSLLIFCTLITRHRKHSDKLMPDMIKCVLNIVKYTKNVGRLDFLSERILSLAFDVISRVLETGPGWRIVSPHFSSLLDSAIFQALVMNEKDIVEWDEDADEYIRKNLPSDIEEISGWREDLFTARKSAINLIGVMSVSKGPPVGTSTNSLSASSKRKKNEKNKRSNQHASIGELLVLPFLSKFPIPSDANTSQTRIQNDYFGVLMAYGGLLDFLREQQPAYATTLVQTRLLPLYKLSVSLPYLVATANWVLGELASCLPEVRLFLTIPAPTLEMSADVYTSLLKALVMPDNGDISCYPVRVSAAAAIVGLLDNDYPPPEWLPLLQVVIGRIGNNEEESSILFRLLSSVVEVGHENVVVHIPYIVSTLVVGISKCIPTDLEPWPQMVEKGFEALAAIDQSWESFTAEQSEENELSEKWVSSRATIGRAFSSLLQQAWLAPAHHLGREDEVLPPSSCLDYASTLLRSIMLSVTESNAILELKVSELLLVWADLIANWHAWEESEDMSIFECIKEAVSLHKKYGLKNFIVGQMPSPPAPPVPQHSIIQGIGTFISEAALQYPSAMWKICSCIHILLHAPIYSSETEGVKQSLAVAFCQATYTRFREIKSKPGPLWKPLLLAISSCYLCCPEVVEGILEKDGDGGFQTWMSALGSVSSSSFKPGLPTESEIKLIVLALAKVVERVVVVGKSSGALLRECFTSLMEASIRWKELQEEEEAGGEEETEDDDEIEDDDDDDDDDEDSEDDEYEETEEEFLNRYAEAALALENGTVIEEGELEDEDQEMDFEQGCLDEIDLERVVSSLLERYHPVVIQGQAFPPELISSFLEVFPQCRSFFQQ</sequence>
<name>A0A498HJU2_MALDO</name>
<evidence type="ECO:0000313" key="6">
    <source>
        <dbReference type="EMBL" id="RXH71788.1"/>
    </source>
</evidence>
<keyword evidence="7" id="KW-1185">Reference proteome</keyword>
<evidence type="ECO:0000259" key="5">
    <source>
        <dbReference type="PROSITE" id="PS50166"/>
    </source>
</evidence>
<dbReference type="SUPFAM" id="SSF48371">
    <property type="entry name" value="ARM repeat"/>
    <property type="match status" value="1"/>
</dbReference>
<dbReference type="STRING" id="3750.A0A498HJU2"/>
<feature type="compositionally biased region" description="Acidic residues" evidence="4">
    <location>
        <begin position="984"/>
        <end position="1024"/>
    </location>
</feature>
<dbReference type="EMBL" id="RDQH01000342">
    <property type="protein sequence ID" value="RXH71788.1"/>
    <property type="molecule type" value="Genomic_DNA"/>
</dbReference>
<comment type="caution">
    <text evidence="6">The sequence shown here is derived from an EMBL/GenBank/DDBJ whole genome shotgun (WGS) entry which is preliminary data.</text>
</comment>
<dbReference type="GO" id="GO:0005829">
    <property type="term" value="C:cytosol"/>
    <property type="evidence" value="ECO:0007669"/>
    <property type="project" value="TreeGrafter"/>
</dbReference>
<dbReference type="GO" id="GO:0006606">
    <property type="term" value="P:protein import into nucleus"/>
    <property type="evidence" value="ECO:0007669"/>
    <property type="project" value="TreeGrafter"/>
</dbReference>
<dbReference type="GO" id="GO:0031267">
    <property type="term" value="F:small GTPase binding"/>
    <property type="evidence" value="ECO:0007669"/>
    <property type="project" value="InterPro"/>
</dbReference>
<dbReference type="InterPro" id="IPR001494">
    <property type="entry name" value="Importin-beta_N"/>
</dbReference>
<feature type="region of interest" description="Disordered" evidence="4">
    <location>
        <begin position="415"/>
        <end position="441"/>
    </location>
</feature>